<reference evidence="2 3" key="1">
    <citation type="submission" date="2020-08" db="EMBL/GenBank/DDBJ databases">
        <title>Genomic Encyclopedia of Type Strains, Phase IV (KMG-V): Genome sequencing to study the core and pangenomes of soil and plant-associated prokaryotes.</title>
        <authorList>
            <person name="Whitman W."/>
        </authorList>
    </citation>
    <scope>NUCLEOTIDE SEQUENCE [LARGE SCALE GENOMIC DNA]</scope>
    <source>
        <strain evidence="2 3">SEMIA 4084</strain>
    </source>
</reference>
<name>A0A7W8U707_9HYPH</name>
<dbReference type="EMBL" id="JACHBK010000002">
    <property type="protein sequence ID" value="MBB5534011.1"/>
    <property type="molecule type" value="Genomic_DNA"/>
</dbReference>
<keyword evidence="3" id="KW-1185">Reference proteome</keyword>
<dbReference type="Proteomes" id="UP000585507">
    <property type="component" value="Unassembled WGS sequence"/>
</dbReference>
<keyword evidence="1" id="KW-1133">Transmembrane helix</keyword>
<feature type="transmembrane region" description="Helical" evidence="1">
    <location>
        <begin position="12"/>
        <end position="34"/>
    </location>
</feature>
<evidence type="ECO:0000313" key="3">
    <source>
        <dbReference type="Proteomes" id="UP000585507"/>
    </source>
</evidence>
<organism evidence="2 3">
    <name type="scientific">Rhizobium giardinii</name>
    <dbReference type="NCBI Taxonomy" id="56731"/>
    <lineage>
        <taxon>Bacteria</taxon>
        <taxon>Pseudomonadati</taxon>
        <taxon>Pseudomonadota</taxon>
        <taxon>Alphaproteobacteria</taxon>
        <taxon>Hyphomicrobiales</taxon>
        <taxon>Rhizobiaceae</taxon>
        <taxon>Rhizobium/Agrobacterium group</taxon>
        <taxon>Rhizobium</taxon>
    </lineage>
</organism>
<keyword evidence="1" id="KW-0812">Transmembrane</keyword>
<keyword evidence="1" id="KW-0472">Membrane</keyword>
<protein>
    <submittedName>
        <fullName evidence="2">Uncharacterized protein</fullName>
    </submittedName>
</protein>
<evidence type="ECO:0000313" key="2">
    <source>
        <dbReference type="EMBL" id="MBB5534011.1"/>
    </source>
</evidence>
<proteinExistence type="predicted"/>
<dbReference type="RefSeq" id="WP_018326505.1">
    <property type="nucleotide sequence ID" value="NZ_JACHBK010000002.1"/>
</dbReference>
<dbReference type="AlphaFoldDB" id="A0A7W8U707"/>
<evidence type="ECO:0000256" key="1">
    <source>
        <dbReference type="SAM" id="Phobius"/>
    </source>
</evidence>
<gene>
    <name evidence="2" type="ORF">GGD55_000682</name>
</gene>
<sequence length="52" mass="5501">MQDNAKKHPPTLMVTALAGGGLVLLLGAFLGWIVQGPAIFLTMAENGLSWCF</sequence>
<comment type="caution">
    <text evidence="2">The sequence shown here is derived from an EMBL/GenBank/DDBJ whole genome shotgun (WGS) entry which is preliminary data.</text>
</comment>
<accession>A0A7W8U707</accession>